<evidence type="ECO:0000256" key="8">
    <source>
        <dbReference type="ARBA" id="ARBA00023136"/>
    </source>
</evidence>
<evidence type="ECO:0000259" key="10">
    <source>
        <dbReference type="PROSITE" id="PS51104"/>
    </source>
</evidence>
<keyword evidence="3" id="KW-1003">Cell membrane</keyword>
<evidence type="ECO:0000256" key="7">
    <source>
        <dbReference type="ARBA" id="ARBA00022989"/>
    </source>
</evidence>
<dbReference type="PROSITE" id="PS51104">
    <property type="entry name" value="PTS_EIIC_TYPE_2"/>
    <property type="match status" value="1"/>
</dbReference>
<dbReference type="GO" id="GO:0090563">
    <property type="term" value="F:protein-phosphocysteine-sugar phosphotransferase activity"/>
    <property type="evidence" value="ECO:0007669"/>
    <property type="project" value="TreeGrafter"/>
</dbReference>
<evidence type="ECO:0000256" key="2">
    <source>
        <dbReference type="ARBA" id="ARBA00022448"/>
    </source>
</evidence>
<reference evidence="11 12" key="1">
    <citation type="journal article" date="2016" name="Front. Microbiol.">
        <title>Comprehensive Phylogenetic Analysis of Bovine Non-aureus Staphylococci Species Based on Whole-Genome Sequencing.</title>
        <authorList>
            <person name="Naushad S."/>
            <person name="Barkema H.W."/>
            <person name="Luby C."/>
            <person name="Condas L.A."/>
            <person name="Nobrega D.B."/>
            <person name="Carson D.A."/>
            <person name="De Buck J."/>
        </authorList>
    </citation>
    <scope>NUCLEOTIDE SEQUENCE [LARGE SCALE GENOMIC DNA]</scope>
    <source>
        <strain evidence="11 12">SNUC 2204</strain>
    </source>
</reference>
<keyword evidence="8 9" id="KW-0472">Membrane</keyword>
<feature type="transmembrane region" description="Helical" evidence="9">
    <location>
        <begin position="134"/>
        <end position="152"/>
    </location>
</feature>
<gene>
    <name evidence="11" type="ORF">BU072_11505</name>
</gene>
<sequence length="366" mass="39198">MMILKEIGFKRHLMTAISFFLPIIVASGFLLAIGNLTGGQEIESFKEGFKFSDAMTTMGGYGLSLLPMIVSTAIAYSIADKPGIAPGLIVGMVASGIEAGFLGGLVSGYIAGAVVIILTTYIKVPNWMEGLMPTLVFPFLSTFIAGIIMYYIVGTPITWFTELITTYLSNLNTSSLFLYGAIIGILSSIDYGGPINKVVFAFVFALFSEGIYEPVTVLILASMVTPFGLTMAFFIGKLVNKNIFNKQEITTLKTAFPMGICQITEGCFPIVLNDLGRNIIATGVGGAIGGGLSMLWGADSHIPASGMFALPTMTKPLSFIIALLIGSLATAITILILKKQVDVNEEIVIKEKKEEDDISWDDLKIS</sequence>
<dbReference type="PANTHER" id="PTHR30505">
    <property type="entry name" value="FRUCTOSE-LIKE PERMEASE"/>
    <property type="match status" value="1"/>
</dbReference>
<dbReference type="GO" id="GO:0008982">
    <property type="term" value="F:protein-N(PI)-phosphohistidine-sugar phosphotransferase activity"/>
    <property type="evidence" value="ECO:0007669"/>
    <property type="project" value="InterPro"/>
</dbReference>
<comment type="caution">
    <text evidence="11">The sequence shown here is derived from an EMBL/GenBank/DDBJ whole genome shotgun (WGS) entry which is preliminary data.</text>
</comment>
<keyword evidence="5" id="KW-0598">Phosphotransferase system</keyword>
<evidence type="ECO:0000256" key="6">
    <source>
        <dbReference type="ARBA" id="ARBA00022692"/>
    </source>
</evidence>
<evidence type="ECO:0000313" key="12">
    <source>
        <dbReference type="Proteomes" id="UP000241209"/>
    </source>
</evidence>
<feature type="domain" description="PTS EIIC type-2" evidence="10">
    <location>
        <begin position="9"/>
        <end position="347"/>
    </location>
</feature>
<evidence type="ECO:0000256" key="3">
    <source>
        <dbReference type="ARBA" id="ARBA00022475"/>
    </source>
</evidence>
<accession>A0A2T4PR76</accession>
<organism evidence="11 12">
    <name type="scientific">Mammaliicoccus vitulinus</name>
    <dbReference type="NCBI Taxonomy" id="71237"/>
    <lineage>
        <taxon>Bacteria</taxon>
        <taxon>Bacillati</taxon>
        <taxon>Bacillota</taxon>
        <taxon>Bacilli</taxon>
        <taxon>Bacillales</taxon>
        <taxon>Staphylococcaceae</taxon>
        <taxon>Mammaliicoccus</taxon>
    </lineage>
</organism>
<dbReference type="EMBL" id="PZFK01000028">
    <property type="protein sequence ID" value="PTI28472.1"/>
    <property type="molecule type" value="Genomic_DNA"/>
</dbReference>
<dbReference type="InterPro" id="IPR003352">
    <property type="entry name" value="PTS_EIIC"/>
</dbReference>
<feature type="transmembrane region" description="Helical" evidence="9">
    <location>
        <begin position="218"/>
        <end position="239"/>
    </location>
</feature>
<dbReference type="InterPro" id="IPR006327">
    <property type="entry name" value="PTS_IIC_fruc"/>
</dbReference>
<proteinExistence type="predicted"/>
<dbReference type="NCBIfam" id="TIGR01427">
    <property type="entry name" value="PTS_IIC_fructo"/>
    <property type="match status" value="1"/>
</dbReference>
<evidence type="ECO:0000256" key="1">
    <source>
        <dbReference type="ARBA" id="ARBA00004429"/>
    </source>
</evidence>
<feature type="transmembrane region" description="Helical" evidence="9">
    <location>
        <begin position="12"/>
        <end position="37"/>
    </location>
</feature>
<keyword evidence="4" id="KW-0762">Sugar transport</keyword>
<feature type="transmembrane region" description="Helical" evidence="9">
    <location>
        <begin position="279"/>
        <end position="297"/>
    </location>
</feature>
<dbReference type="InterPro" id="IPR013014">
    <property type="entry name" value="PTS_EIIC_2"/>
</dbReference>
<protein>
    <submittedName>
        <fullName evidence="11">PTS fructose transporter subunit IIC</fullName>
    </submittedName>
</protein>
<dbReference type="InterPro" id="IPR050864">
    <property type="entry name" value="Bacterial_PTS_Sugar_Transport"/>
</dbReference>
<dbReference type="AlphaFoldDB" id="A0A2T4PR76"/>
<dbReference type="PANTHER" id="PTHR30505:SF0">
    <property type="entry name" value="FRUCTOSE-LIKE PTS SYSTEM EIIBC COMPONENT-RELATED"/>
    <property type="match status" value="1"/>
</dbReference>
<keyword evidence="6 9" id="KW-0812">Transmembrane</keyword>
<evidence type="ECO:0000256" key="9">
    <source>
        <dbReference type="SAM" id="Phobius"/>
    </source>
</evidence>
<feature type="transmembrane region" description="Helical" evidence="9">
    <location>
        <begin position="164"/>
        <end position="187"/>
    </location>
</feature>
<evidence type="ECO:0000256" key="4">
    <source>
        <dbReference type="ARBA" id="ARBA00022597"/>
    </source>
</evidence>
<dbReference type="GO" id="GO:0005351">
    <property type="term" value="F:carbohydrate:proton symporter activity"/>
    <property type="evidence" value="ECO:0007669"/>
    <property type="project" value="InterPro"/>
</dbReference>
<feature type="transmembrane region" description="Helical" evidence="9">
    <location>
        <begin position="99"/>
        <end position="122"/>
    </location>
</feature>
<feature type="transmembrane region" description="Helical" evidence="9">
    <location>
        <begin position="58"/>
        <end position="79"/>
    </location>
</feature>
<name>A0A2T4PR76_9STAP</name>
<dbReference type="OrthoDB" id="9782569at2"/>
<keyword evidence="7 9" id="KW-1133">Transmembrane helix</keyword>
<dbReference type="Pfam" id="PF02378">
    <property type="entry name" value="PTS_EIIC"/>
    <property type="match status" value="1"/>
</dbReference>
<evidence type="ECO:0000313" key="11">
    <source>
        <dbReference type="EMBL" id="PTI28472.1"/>
    </source>
</evidence>
<evidence type="ECO:0000256" key="5">
    <source>
        <dbReference type="ARBA" id="ARBA00022683"/>
    </source>
</evidence>
<dbReference type="GO" id="GO:0009401">
    <property type="term" value="P:phosphoenolpyruvate-dependent sugar phosphotransferase system"/>
    <property type="evidence" value="ECO:0007669"/>
    <property type="project" value="UniProtKB-KW"/>
</dbReference>
<comment type="subcellular location">
    <subcellularLocation>
        <location evidence="1">Cell inner membrane</location>
        <topology evidence="1">Multi-pass membrane protein</topology>
    </subcellularLocation>
</comment>
<feature type="transmembrane region" description="Helical" evidence="9">
    <location>
        <begin position="317"/>
        <end position="337"/>
    </location>
</feature>
<dbReference type="Proteomes" id="UP000241209">
    <property type="component" value="Unassembled WGS sequence"/>
</dbReference>
<keyword evidence="2" id="KW-0813">Transport</keyword>
<dbReference type="GO" id="GO:0005886">
    <property type="term" value="C:plasma membrane"/>
    <property type="evidence" value="ECO:0007669"/>
    <property type="project" value="UniProtKB-SubCell"/>
</dbReference>